<dbReference type="AlphaFoldDB" id="A0AAV4CBQ3"/>
<evidence type="ECO:0000313" key="2">
    <source>
        <dbReference type="Proteomes" id="UP000735302"/>
    </source>
</evidence>
<keyword evidence="2" id="KW-1185">Reference proteome</keyword>
<reference evidence="1 2" key="1">
    <citation type="journal article" date="2021" name="Elife">
        <title>Chloroplast acquisition without the gene transfer in kleptoplastic sea slugs, Plakobranchus ocellatus.</title>
        <authorList>
            <person name="Maeda T."/>
            <person name="Takahashi S."/>
            <person name="Yoshida T."/>
            <person name="Shimamura S."/>
            <person name="Takaki Y."/>
            <person name="Nagai Y."/>
            <person name="Toyoda A."/>
            <person name="Suzuki Y."/>
            <person name="Arimoto A."/>
            <person name="Ishii H."/>
            <person name="Satoh N."/>
            <person name="Nishiyama T."/>
            <person name="Hasebe M."/>
            <person name="Maruyama T."/>
            <person name="Minagawa J."/>
            <person name="Obokata J."/>
            <person name="Shigenobu S."/>
        </authorList>
    </citation>
    <scope>NUCLEOTIDE SEQUENCE [LARGE SCALE GENOMIC DNA]</scope>
</reference>
<sequence length="112" mass="12596">MTNLKNACTASDPAQHLDLQQLAGFTSNLLQSLKTCFGEFRELTRLFTLIGAVDGADLCYIPDVFLRDFELQAADMVASDMLVNKFKSPKNMIWKDLHDSKHSWRANTSGQK</sequence>
<comment type="caution">
    <text evidence="1">The sequence shown here is derived from an EMBL/GenBank/DDBJ whole genome shotgun (WGS) entry which is preliminary data.</text>
</comment>
<dbReference type="EMBL" id="BLXT01006003">
    <property type="protein sequence ID" value="GFO28124.1"/>
    <property type="molecule type" value="Genomic_DNA"/>
</dbReference>
<gene>
    <name evidence="1" type="ORF">PoB_005462900</name>
</gene>
<dbReference type="Proteomes" id="UP000735302">
    <property type="component" value="Unassembled WGS sequence"/>
</dbReference>
<accession>A0AAV4CBQ3</accession>
<protein>
    <submittedName>
        <fullName evidence="1">General transcription factor ii-i repeat domain-containing 2-like protein</fullName>
    </submittedName>
</protein>
<evidence type="ECO:0000313" key="1">
    <source>
        <dbReference type="EMBL" id="GFO28124.1"/>
    </source>
</evidence>
<organism evidence="1 2">
    <name type="scientific">Plakobranchus ocellatus</name>
    <dbReference type="NCBI Taxonomy" id="259542"/>
    <lineage>
        <taxon>Eukaryota</taxon>
        <taxon>Metazoa</taxon>
        <taxon>Spiralia</taxon>
        <taxon>Lophotrochozoa</taxon>
        <taxon>Mollusca</taxon>
        <taxon>Gastropoda</taxon>
        <taxon>Heterobranchia</taxon>
        <taxon>Euthyneura</taxon>
        <taxon>Panpulmonata</taxon>
        <taxon>Sacoglossa</taxon>
        <taxon>Placobranchoidea</taxon>
        <taxon>Plakobranchidae</taxon>
        <taxon>Plakobranchus</taxon>
    </lineage>
</organism>
<proteinExistence type="predicted"/>
<name>A0AAV4CBQ3_9GAST</name>